<evidence type="ECO:0000313" key="1">
    <source>
        <dbReference type="EMBL" id="MEB2580444.1"/>
    </source>
</evidence>
<dbReference type="RefSeq" id="WP_143328718.1">
    <property type="nucleotide sequence ID" value="NZ_JAWRKY010000009.1"/>
</dbReference>
<evidence type="ECO:0000313" key="2">
    <source>
        <dbReference type="Proteomes" id="UP001304467"/>
    </source>
</evidence>
<protein>
    <recommendedName>
        <fullName evidence="3">Trypsin-like peptidase domain-containing protein</fullName>
    </recommendedName>
</protein>
<dbReference type="EMBL" id="JAWRLE010000023">
    <property type="protein sequence ID" value="MEB2580444.1"/>
    <property type="molecule type" value="Genomic_DNA"/>
</dbReference>
<dbReference type="SUPFAM" id="SSF50494">
    <property type="entry name" value="Trypsin-like serine proteases"/>
    <property type="match status" value="1"/>
</dbReference>
<accession>A0ABU5WN95</accession>
<evidence type="ECO:0008006" key="3">
    <source>
        <dbReference type="Google" id="ProtNLM"/>
    </source>
</evidence>
<gene>
    <name evidence="1" type="ORF">SB593_15935</name>
</gene>
<keyword evidence="2" id="KW-1185">Reference proteome</keyword>
<proteinExistence type="predicted"/>
<dbReference type="InterPro" id="IPR009003">
    <property type="entry name" value="Peptidase_S1_PA"/>
</dbReference>
<dbReference type="Proteomes" id="UP001304467">
    <property type="component" value="Unassembled WGS sequence"/>
</dbReference>
<reference evidence="1 2" key="1">
    <citation type="journal article" date="2023" name="Front. Microbiol.">
        <title>Genomic analyses of Burkholderia respiratory isolates indicates two evolutionarily distinct B. anthina clades.</title>
        <authorList>
            <person name="Pham A."/>
            <person name="Volmer J.G."/>
            <person name="Chambers D.C."/>
            <person name="Smith D.J."/>
            <person name="Reid D.W."/>
            <person name="Burr L."/>
            <person name="Wells T.J."/>
        </authorList>
    </citation>
    <scope>NUCLEOTIDE SEQUENCE [LARGE SCALE GENOMIC DNA]</scope>
    <source>
        <strain evidence="1 2">BCCIQ07A</strain>
    </source>
</reference>
<sequence>MDADISFKHTGLPQLCAFPIISHIPGVEMSTGMHGSGFFVRSGEHCFVVTSLHCIWKPGQSLADNVRNLLIPAPFRKHARGLKQRGLISTKKAGTHGRRKHTTNTDRSPRGDFWLTFSEVLTAKALERTDEFTQNGEFDIAVLPLTGLSSRASSAVLANAIKLPPAGTWFDSVVENNRTSEKIRLRARGFPLNGTESSIAYESATIIQQGVHLTGYVSGPGPFPHSITADFEQGSPVSDINGLSGGPVFLRLPIGRNNFNYFLVGVMTNGRTRACTFVTVQWVTDLVNSWVAEQAAMKVNGGNRTISIRQESKF</sequence>
<name>A0ABU5WN95_9BURK</name>
<comment type="caution">
    <text evidence="1">The sequence shown here is derived from an EMBL/GenBank/DDBJ whole genome shotgun (WGS) entry which is preliminary data.</text>
</comment>
<organism evidence="1 2">
    <name type="scientific">Burkholderia anthinoferrum</name>
    <dbReference type="NCBI Taxonomy" id="3090833"/>
    <lineage>
        <taxon>Bacteria</taxon>
        <taxon>Pseudomonadati</taxon>
        <taxon>Pseudomonadota</taxon>
        <taxon>Betaproteobacteria</taxon>
        <taxon>Burkholderiales</taxon>
        <taxon>Burkholderiaceae</taxon>
        <taxon>Burkholderia</taxon>
    </lineage>
</organism>